<evidence type="ECO:0000313" key="3">
    <source>
        <dbReference type="Proteomes" id="UP000256520"/>
    </source>
</evidence>
<feature type="domain" description="N-acetyltransferase" evidence="1">
    <location>
        <begin position="10"/>
        <end position="154"/>
    </location>
</feature>
<dbReference type="InterPro" id="IPR000182">
    <property type="entry name" value="GNAT_dom"/>
</dbReference>
<gene>
    <name evidence="2" type="ORF">CWR45_19220</name>
</gene>
<comment type="caution">
    <text evidence="2">The sequence shown here is derived from an EMBL/GenBank/DDBJ whole genome shotgun (WGS) entry which is preliminary data.</text>
</comment>
<name>A0A3D8PFY5_9BACI</name>
<proteinExistence type="predicted"/>
<keyword evidence="3" id="KW-1185">Reference proteome</keyword>
<evidence type="ECO:0000259" key="1">
    <source>
        <dbReference type="PROSITE" id="PS51186"/>
    </source>
</evidence>
<organism evidence="2 3">
    <name type="scientific">Oceanobacillus chungangensis</name>
    <dbReference type="NCBI Taxonomy" id="1229152"/>
    <lineage>
        <taxon>Bacteria</taxon>
        <taxon>Bacillati</taxon>
        <taxon>Bacillota</taxon>
        <taxon>Bacilli</taxon>
        <taxon>Bacillales</taxon>
        <taxon>Bacillaceae</taxon>
        <taxon>Oceanobacillus</taxon>
    </lineage>
</organism>
<keyword evidence="2" id="KW-0808">Transferase</keyword>
<dbReference type="Gene3D" id="3.40.630.30">
    <property type="match status" value="1"/>
</dbReference>
<dbReference type="EMBL" id="PIOD01000030">
    <property type="protein sequence ID" value="RDW14990.1"/>
    <property type="molecule type" value="Genomic_DNA"/>
</dbReference>
<accession>A0A3D8PFY5</accession>
<dbReference type="OrthoDB" id="360261at2"/>
<dbReference type="InterPro" id="IPR016181">
    <property type="entry name" value="Acyl_CoA_acyltransferase"/>
</dbReference>
<dbReference type="GO" id="GO:0016747">
    <property type="term" value="F:acyltransferase activity, transferring groups other than amino-acyl groups"/>
    <property type="evidence" value="ECO:0007669"/>
    <property type="project" value="InterPro"/>
</dbReference>
<dbReference type="CDD" id="cd04301">
    <property type="entry name" value="NAT_SF"/>
    <property type="match status" value="1"/>
</dbReference>
<dbReference type="Proteomes" id="UP000256520">
    <property type="component" value="Unassembled WGS sequence"/>
</dbReference>
<dbReference type="SUPFAM" id="SSF55729">
    <property type="entry name" value="Acyl-CoA N-acyltransferases (Nat)"/>
    <property type="match status" value="1"/>
</dbReference>
<dbReference type="RefSeq" id="WP_115751452.1">
    <property type="nucleotide sequence ID" value="NZ_PIOD01000030.1"/>
</dbReference>
<sequence length="154" mass="18528">MKIFASTDHVELARLNVAVQNRHVQLYPEYFTTYRFEGIAEEFKDFVSYEDFYFFIIEDDGENKGFIFFEIQNRPKTPFKKAYKCLYVHQISILEDSQGRGYGYKLMKRIEDFAIEENAACIELDYWIRNTQAKDFYKKLGFKGEREFVRKNIL</sequence>
<dbReference type="AlphaFoldDB" id="A0A3D8PFY5"/>
<reference evidence="3" key="1">
    <citation type="submission" date="2017-11" db="EMBL/GenBank/DDBJ databases">
        <authorList>
            <person name="Zhu W."/>
        </authorList>
    </citation>
    <scope>NUCLEOTIDE SEQUENCE [LARGE SCALE GENOMIC DNA]</scope>
    <source>
        <strain evidence="3">CAU 1051</strain>
    </source>
</reference>
<evidence type="ECO:0000313" key="2">
    <source>
        <dbReference type="EMBL" id="RDW14990.1"/>
    </source>
</evidence>
<dbReference type="PROSITE" id="PS51186">
    <property type="entry name" value="GNAT"/>
    <property type="match status" value="1"/>
</dbReference>
<protein>
    <submittedName>
        <fullName evidence="2">GNAT family N-acetyltransferase</fullName>
    </submittedName>
</protein>
<dbReference type="Pfam" id="PF00583">
    <property type="entry name" value="Acetyltransf_1"/>
    <property type="match status" value="1"/>
</dbReference>